<dbReference type="EMBL" id="JAFNEN010000137">
    <property type="protein sequence ID" value="KAG8192604.1"/>
    <property type="molecule type" value="Genomic_DNA"/>
</dbReference>
<organism evidence="1 2">
    <name type="scientific">Oedothorax gibbosus</name>
    <dbReference type="NCBI Taxonomy" id="931172"/>
    <lineage>
        <taxon>Eukaryota</taxon>
        <taxon>Metazoa</taxon>
        <taxon>Ecdysozoa</taxon>
        <taxon>Arthropoda</taxon>
        <taxon>Chelicerata</taxon>
        <taxon>Arachnida</taxon>
        <taxon>Araneae</taxon>
        <taxon>Araneomorphae</taxon>
        <taxon>Entelegynae</taxon>
        <taxon>Araneoidea</taxon>
        <taxon>Linyphiidae</taxon>
        <taxon>Erigoninae</taxon>
        <taxon>Oedothorax</taxon>
    </lineage>
</organism>
<accession>A0AAV6V7L7</accession>
<dbReference type="Proteomes" id="UP000827092">
    <property type="component" value="Unassembled WGS sequence"/>
</dbReference>
<evidence type="ECO:0000313" key="1">
    <source>
        <dbReference type="EMBL" id="KAG8192604.1"/>
    </source>
</evidence>
<evidence type="ECO:0000313" key="2">
    <source>
        <dbReference type="Proteomes" id="UP000827092"/>
    </source>
</evidence>
<dbReference type="AlphaFoldDB" id="A0AAV6V7L7"/>
<reference evidence="1 2" key="1">
    <citation type="journal article" date="2022" name="Nat. Ecol. Evol.">
        <title>A masculinizing supergene underlies an exaggerated male reproductive morph in a spider.</title>
        <authorList>
            <person name="Hendrickx F."/>
            <person name="De Corte Z."/>
            <person name="Sonet G."/>
            <person name="Van Belleghem S.M."/>
            <person name="Kostlbacher S."/>
            <person name="Vangestel C."/>
        </authorList>
    </citation>
    <scope>NUCLEOTIDE SEQUENCE [LARGE SCALE GENOMIC DNA]</scope>
    <source>
        <strain evidence="1">W744_W776</strain>
    </source>
</reference>
<keyword evidence="2" id="KW-1185">Reference proteome</keyword>
<proteinExistence type="predicted"/>
<name>A0AAV6V7L7_9ARAC</name>
<comment type="caution">
    <text evidence="1">The sequence shown here is derived from an EMBL/GenBank/DDBJ whole genome shotgun (WGS) entry which is preliminary data.</text>
</comment>
<sequence>MTKYGKLPQAKLRFFVLRMNMPDRVQHSGQLKLRCSDPSTAVLRLLEDADCFGSIHQRLFLKAAEHQRPYTCPSECLQRC</sequence>
<protein>
    <submittedName>
        <fullName evidence="1">Uncharacterized protein</fullName>
    </submittedName>
</protein>
<gene>
    <name evidence="1" type="ORF">JTE90_017171</name>
</gene>